<dbReference type="InterPro" id="IPR051393">
    <property type="entry name" value="ABC_transporter_permease"/>
</dbReference>
<comment type="similarity">
    <text evidence="7">Belongs to the binding-protein-dependent transport system permease family.</text>
</comment>
<feature type="transmembrane region" description="Helical" evidence="7">
    <location>
        <begin position="12"/>
        <end position="32"/>
    </location>
</feature>
<dbReference type="Pfam" id="PF00528">
    <property type="entry name" value="BPD_transp_1"/>
    <property type="match status" value="1"/>
</dbReference>
<keyword evidence="2 7" id="KW-0813">Transport</keyword>
<evidence type="ECO:0000256" key="7">
    <source>
        <dbReference type="RuleBase" id="RU363032"/>
    </source>
</evidence>
<dbReference type="PROSITE" id="PS50928">
    <property type="entry name" value="ABC_TM1"/>
    <property type="match status" value="1"/>
</dbReference>
<feature type="transmembrane region" description="Helical" evidence="7">
    <location>
        <begin position="156"/>
        <end position="179"/>
    </location>
</feature>
<comment type="subcellular location">
    <subcellularLocation>
        <location evidence="1 7">Cell membrane</location>
        <topology evidence="1 7">Multi-pass membrane protein</topology>
    </subcellularLocation>
</comment>
<dbReference type="CDD" id="cd06261">
    <property type="entry name" value="TM_PBP2"/>
    <property type="match status" value="1"/>
</dbReference>
<keyword evidence="4 7" id="KW-0812">Transmembrane</keyword>
<protein>
    <submittedName>
        <fullName evidence="9">Sugar ABC transporter permease</fullName>
    </submittedName>
</protein>
<keyword evidence="3" id="KW-1003">Cell membrane</keyword>
<keyword evidence="6 7" id="KW-0472">Membrane</keyword>
<accession>A0ABT6TQW3</accession>
<feature type="transmembrane region" description="Helical" evidence="7">
    <location>
        <begin position="107"/>
        <end position="128"/>
    </location>
</feature>
<dbReference type="Gene3D" id="1.10.3720.10">
    <property type="entry name" value="MetI-like"/>
    <property type="match status" value="1"/>
</dbReference>
<comment type="caution">
    <text evidence="9">The sequence shown here is derived from an EMBL/GenBank/DDBJ whole genome shotgun (WGS) entry which is preliminary data.</text>
</comment>
<evidence type="ECO:0000256" key="6">
    <source>
        <dbReference type="ARBA" id="ARBA00023136"/>
    </source>
</evidence>
<dbReference type="InterPro" id="IPR000515">
    <property type="entry name" value="MetI-like"/>
</dbReference>
<proteinExistence type="inferred from homology"/>
<name>A0ABT6TQW3_9BACL</name>
<dbReference type="PANTHER" id="PTHR30193:SF41">
    <property type="entry name" value="DIACETYLCHITOBIOSE UPTAKE SYSTEM PERMEASE PROTEIN NGCF"/>
    <property type="match status" value="1"/>
</dbReference>
<gene>
    <name evidence="9" type="ORF">KB449_30150</name>
</gene>
<keyword evidence="10" id="KW-1185">Reference proteome</keyword>
<feature type="transmembrane region" description="Helical" evidence="7">
    <location>
        <begin position="266"/>
        <end position="286"/>
    </location>
</feature>
<dbReference type="RefSeq" id="WP_282911893.1">
    <property type="nucleotide sequence ID" value="NZ_JAGRPV010000001.1"/>
</dbReference>
<evidence type="ECO:0000313" key="10">
    <source>
        <dbReference type="Proteomes" id="UP001161691"/>
    </source>
</evidence>
<dbReference type="PANTHER" id="PTHR30193">
    <property type="entry name" value="ABC TRANSPORTER PERMEASE PROTEIN"/>
    <property type="match status" value="1"/>
</dbReference>
<feature type="domain" description="ABC transmembrane type-1" evidence="8">
    <location>
        <begin position="70"/>
        <end position="283"/>
    </location>
</feature>
<sequence length="291" mass="33096">MRIARRIWREIPVWGLVLPSLFLFIIFSWQPLISGLYLSFFKTKGYRAEQYVGIRNYVEVIQNSEFQQTLINTFSYVVWSLAIGFALPIVIAIIVNELVHFKSFFKFSIYFPVIVPGIAAAMMWMFMFEPGEGGLLNMLFGKIGLGPYPWLQDPGWSIPLIVVTMTWKSFGGSVILYLASLQGVNRELYEAAALDGAGVAQRVRNVTIPQISNIIGIMFILQIIGVFQVMYEPLTMTEGGPSNSSMSLMLQSYFYAFRYFDAGKSMAIGSMTFMILLVLTFVYFRVNRRSD</sequence>
<evidence type="ECO:0000259" key="8">
    <source>
        <dbReference type="PROSITE" id="PS50928"/>
    </source>
</evidence>
<evidence type="ECO:0000256" key="1">
    <source>
        <dbReference type="ARBA" id="ARBA00004651"/>
    </source>
</evidence>
<keyword evidence="5 7" id="KW-1133">Transmembrane helix</keyword>
<dbReference type="SUPFAM" id="SSF161098">
    <property type="entry name" value="MetI-like"/>
    <property type="match status" value="1"/>
</dbReference>
<evidence type="ECO:0000256" key="4">
    <source>
        <dbReference type="ARBA" id="ARBA00022692"/>
    </source>
</evidence>
<organism evidence="9 10">
    <name type="scientific">Cohnella hashimotonis</name>
    <dbReference type="NCBI Taxonomy" id="2826895"/>
    <lineage>
        <taxon>Bacteria</taxon>
        <taxon>Bacillati</taxon>
        <taxon>Bacillota</taxon>
        <taxon>Bacilli</taxon>
        <taxon>Bacillales</taxon>
        <taxon>Paenibacillaceae</taxon>
        <taxon>Cohnella</taxon>
    </lineage>
</organism>
<evidence type="ECO:0000313" key="9">
    <source>
        <dbReference type="EMBL" id="MDI4649237.1"/>
    </source>
</evidence>
<evidence type="ECO:0000256" key="2">
    <source>
        <dbReference type="ARBA" id="ARBA00022448"/>
    </source>
</evidence>
<evidence type="ECO:0000256" key="3">
    <source>
        <dbReference type="ARBA" id="ARBA00022475"/>
    </source>
</evidence>
<feature type="transmembrane region" description="Helical" evidence="7">
    <location>
        <begin position="76"/>
        <end position="95"/>
    </location>
</feature>
<dbReference type="EMBL" id="JAGRPV010000001">
    <property type="protein sequence ID" value="MDI4649237.1"/>
    <property type="molecule type" value="Genomic_DNA"/>
</dbReference>
<dbReference type="Proteomes" id="UP001161691">
    <property type="component" value="Unassembled WGS sequence"/>
</dbReference>
<feature type="transmembrane region" description="Helical" evidence="7">
    <location>
        <begin position="211"/>
        <end position="231"/>
    </location>
</feature>
<dbReference type="InterPro" id="IPR035906">
    <property type="entry name" value="MetI-like_sf"/>
</dbReference>
<reference evidence="9" key="1">
    <citation type="submission" date="2023-04" db="EMBL/GenBank/DDBJ databases">
        <title>Comparative genomic analysis of Cohnella hashimotonis sp. nov., isolated from the International Space Station.</title>
        <authorList>
            <person name="Venkateswaran K."/>
            <person name="Simpson A."/>
        </authorList>
    </citation>
    <scope>NUCLEOTIDE SEQUENCE</scope>
    <source>
        <strain evidence="9">F6_2S_P_1</strain>
    </source>
</reference>
<evidence type="ECO:0000256" key="5">
    <source>
        <dbReference type="ARBA" id="ARBA00022989"/>
    </source>
</evidence>